<proteinExistence type="predicted"/>
<dbReference type="AlphaFoldDB" id="A0A0F3H2F4"/>
<accession>A0A0F3H2F4</accession>
<keyword evidence="2" id="KW-1185">Reference proteome</keyword>
<dbReference type="Proteomes" id="UP000033423">
    <property type="component" value="Unassembled WGS sequence"/>
</dbReference>
<sequence>MLTWGGVAGADADRPFDSTTVNVSEFKVFNNIGHSTSFVRSDSAFSSGMWSHFHRQSLIEDAYGNLYFAYGNDKQLRYAEYNSTSNTWSDSLIDTRQKSVQLTSMVIDSTGNKWALTNDYDRTALYNGVDDAGIYKYTGTTWNKATDLYVGRGDEAAGPVDLAKTMIKDAGNNLHVLFHREPWFSYGYAAKEMIYNTGTSA</sequence>
<dbReference type="EMBL" id="LACI01000315">
    <property type="protein sequence ID" value="KJU87128.1"/>
    <property type="molecule type" value="Genomic_DNA"/>
</dbReference>
<organism evidence="1 2">
    <name type="scientific">Candidatus Magnetobacterium bavaricum</name>
    <dbReference type="NCBI Taxonomy" id="29290"/>
    <lineage>
        <taxon>Bacteria</taxon>
        <taxon>Pseudomonadati</taxon>
        <taxon>Nitrospirota</taxon>
        <taxon>Thermodesulfovibrionia</taxon>
        <taxon>Thermodesulfovibrionales</taxon>
        <taxon>Candidatus Magnetobacteriaceae</taxon>
        <taxon>Candidatus Magnetobacterium</taxon>
    </lineage>
</organism>
<protein>
    <submittedName>
        <fullName evidence="1">Uncharacterized protein</fullName>
    </submittedName>
</protein>
<evidence type="ECO:0000313" key="1">
    <source>
        <dbReference type="EMBL" id="KJU87128.1"/>
    </source>
</evidence>
<gene>
    <name evidence="1" type="ORF">MBAV_000679</name>
</gene>
<comment type="caution">
    <text evidence="1">The sequence shown here is derived from an EMBL/GenBank/DDBJ whole genome shotgun (WGS) entry which is preliminary data.</text>
</comment>
<feature type="non-terminal residue" evidence="1">
    <location>
        <position position="201"/>
    </location>
</feature>
<reference evidence="1 2" key="1">
    <citation type="submission" date="2015-02" db="EMBL/GenBank/DDBJ databases">
        <title>Single-cell genomics of uncultivated deep-branching MTB reveals a conserved set of magnetosome genes.</title>
        <authorList>
            <person name="Kolinko S."/>
            <person name="Richter M."/>
            <person name="Glockner F.O."/>
            <person name="Brachmann A."/>
            <person name="Schuler D."/>
        </authorList>
    </citation>
    <scope>NUCLEOTIDE SEQUENCE [LARGE SCALE GENOMIC DNA]</scope>
    <source>
        <strain evidence="1">TM-1</strain>
    </source>
</reference>
<evidence type="ECO:0000313" key="2">
    <source>
        <dbReference type="Proteomes" id="UP000033423"/>
    </source>
</evidence>
<name>A0A0F3H2F4_9BACT</name>